<evidence type="ECO:0000313" key="4">
    <source>
        <dbReference type="EMBL" id="MBR7833739.1"/>
    </source>
</evidence>
<dbReference type="Pfam" id="PF01569">
    <property type="entry name" value="PAP2"/>
    <property type="match status" value="1"/>
</dbReference>
<evidence type="ECO:0000256" key="2">
    <source>
        <dbReference type="SAM" id="Phobius"/>
    </source>
</evidence>
<evidence type="ECO:0000256" key="1">
    <source>
        <dbReference type="SAM" id="MobiDB-lite"/>
    </source>
</evidence>
<dbReference type="SUPFAM" id="SSF48317">
    <property type="entry name" value="Acid phosphatase/Vanadium-dependent haloperoxidase"/>
    <property type="match status" value="1"/>
</dbReference>
<organism evidence="4 5">
    <name type="scientific">Actinospica durhamensis</name>
    <dbReference type="NCBI Taxonomy" id="1508375"/>
    <lineage>
        <taxon>Bacteria</taxon>
        <taxon>Bacillati</taxon>
        <taxon>Actinomycetota</taxon>
        <taxon>Actinomycetes</taxon>
        <taxon>Catenulisporales</taxon>
        <taxon>Actinospicaceae</taxon>
        <taxon>Actinospica</taxon>
    </lineage>
</organism>
<dbReference type="Proteomes" id="UP000675781">
    <property type="component" value="Unassembled WGS sequence"/>
</dbReference>
<feature type="domain" description="Phosphatidic acid phosphatase type 2/haloperoxidase" evidence="3">
    <location>
        <begin position="105"/>
        <end position="206"/>
    </location>
</feature>
<dbReference type="RefSeq" id="WP_212528258.1">
    <property type="nucleotide sequence ID" value="NZ_JAGSOG010000038.1"/>
</dbReference>
<gene>
    <name evidence="4" type="ORF">KDL01_10715</name>
</gene>
<evidence type="ECO:0000313" key="5">
    <source>
        <dbReference type="Proteomes" id="UP000675781"/>
    </source>
</evidence>
<feature type="transmembrane region" description="Helical" evidence="2">
    <location>
        <begin position="185"/>
        <end position="204"/>
    </location>
</feature>
<feature type="compositionally biased region" description="Basic and acidic residues" evidence="1">
    <location>
        <begin position="221"/>
        <end position="230"/>
    </location>
</feature>
<keyword evidence="2" id="KW-0812">Transmembrane</keyword>
<comment type="caution">
    <text evidence="4">The sequence shown here is derived from an EMBL/GenBank/DDBJ whole genome shotgun (WGS) entry which is preliminary data.</text>
</comment>
<dbReference type="InterPro" id="IPR000326">
    <property type="entry name" value="PAP2/HPO"/>
</dbReference>
<sequence>MVGWSRRGWIAPSVLLGAFAVLLWQVLSHGVVTRIDVHVRNAIQSAATSPSLDWLVRIGRGCADLGNQEPALLCLVVVTGYAAWRRRSWRPVVPTIGALVVLASVIPLKLWVARPGPGEVVLGNANLGFFPSGHTADALCCYGMSAFLLGVFVWQGRTARLALGGAAAGLLVLTVFGLLWSNFHWLSDILGSVCWCGAWLLVIARSSGPAGWGRAGSGGRAEADRETARL</sequence>
<protein>
    <submittedName>
        <fullName evidence="4">Phosphatase PAP2 family protein</fullName>
    </submittedName>
</protein>
<feature type="transmembrane region" description="Helical" evidence="2">
    <location>
        <begin position="161"/>
        <end position="179"/>
    </location>
</feature>
<keyword evidence="2" id="KW-1133">Transmembrane helix</keyword>
<dbReference type="InterPro" id="IPR036938">
    <property type="entry name" value="PAP2/HPO_sf"/>
</dbReference>
<evidence type="ECO:0000259" key="3">
    <source>
        <dbReference type="Pfam" id="PF01569"/>
    </source>
</evidence>
<name>A0A941ERF3_9ACTN</name>
<feature type="transmembrane region" description="Helical" evidence="2">
    <location>
        <begin position="91"/>
        <end position="112"/>
    </location>
</feature>
<accession>A0A941ERF3</accession>
<keyword evidence="2" id="KW-0472">Membrane</keyword>
<feature type="compositionally biased region" description="Gly residues" evidence="1">
    <location>
        <begin position="210"/>
        <end position="219"/>
    </location>
</feature>
<dbReference type="AlphaFoldDB" id="A0A941ERF3"/>
<feature type="transmembrane region" description="Helical" evidence="2">
    <location>
        <begin position="132"/>
        <end position="154"/>
    </location>
</feature>
<dbReference type="Gene3D" id="1.20.144.10">
    <property type="entry name" value="Phosphatidic acid phosphatase type 2/haloperoxidase"/>
    <property type="match status" value="1"/>
</dbReference>
<keyword evidence="5" id="KW-1185">Reference proteome</keyword>
<feature type="region of interest" description="Disordered" evidence="1">
    <location>
        <begin position="210"/>
        <end position="230"/>
    </location>
</feature>
<dbReference type="EMBL" id="JAGSOG010000038">
    <property type="protein sequence ID" value="MBR7833739.1"/>
    <property type="molecule type" value="Genomic_DNA"/>
</dbReference>
<reference evidence="4" key="1">
    <citation type="submission" date="2021-04" db="EMBL/GenBank/DDBJ databases">
        <title>Genome based classification of Actinospica acidithermotolerans sp. nov., an actinobacterium isolated from an Indonesian hot spring.</title>
        <authorList>
            <person name="Kusuma A.B."/>
            <person name="Putra K.E."/>
            <person name="Nafisah S."/>
            <person name="Loh J."/>
            <person name="Nouioui I."/>
            <person name="Goodfellow M."/>
        </authorList>
    </citation>
    <scope>NUCLEOTIDE SEQUENCE</scope>
    <source>
        <strain evidence="4">CSCA 57</strain>
    </source>
</reference>
<proteinExistence type="predicted"/>